<evidence type="ECO:0000256" key="2">
    <source>
        <dbReference type="ARBA" id="ARBA00022679"/>
    </source>
</evidence>
<keyword evidence="1 4" id="KW-0328">Glycosyltransferase</keyword>
<accession>A0ABU3SLN9</accession>
<gene>
    <name evidence="4" type="ORF">RWH44_08455</name>
</gene>
<sequence>MRIASVVAHVPYSGIAHAGGQYVLAHLRALRALGHEVTVVAPGWRGNDEAAERLRAELDVEVVVCAPRVDGRLAQWLDTQQIRLFPVRPPRRFRQALLRSERVRDAFRQAELIEAHWTEMSWISRAARTAPDARRVVIAHDVITQTFERIFARERRGSPKWILGLWRNASVVRDEGLLYRSMDTVIVFSEKDAGYVRRLGAAPSNSLVLRPPFAGSDGVGVTGIPADPPTVLFVGAFFRDVNVEAAEWLIDEIIPLVRAERPDVRFILAGADPTPGMIAAGERDPLLEVTGEVATLDPEYARATAVVVPLRMGAGLKFKTVEAMMRGIPVVATSVGAEGLVGEGETSGLVVADDAEDLAAALLRVLNDPSAAWEAARASRDWAQSVFGIETYPARLEAALLGQGVER</sequence>
<evidence type="ECO:0000313" key="4">
    <source>
        <dbReference type="EMBL" id="MDU0345736.1"/>
    </source>
</evidence>
<dbReference type="InterPro" id="IPR028098">
    <property type="entry name" value="Glyco_trans_4-like_N"/>
</dbReference>
<dbReference type="EMBL" id="JAWDIT010000002">
    <property type="protein sequence ID" value="MDU0345736.1"/>
    <property type="molecule type" value="Genomic_DNA"/>
</dbReference>
<organism evidence="4 5">
    <name type="scientific">Microbacterium phycohabitans</name>
    <dbReference type="NCBI Taxonomy" id="3075993"/>
    <lineage>
        <taxon>Bacteria</taxon>
        <taxon>Bacillati</taxon>
        <taxon>Actinomycetota</taxon>
        <taxon>Actinomycetes</taxon>
        <taxon>Micrococcales</taxon>
        <taxon>Microbacteriaceae</taxon>
        <taxon>Microbacterium</taxon>
    </lineage>
</organism>
<comment type="caution">
    <text evidence="4">The sequence shown here is derived from an EMBL/GenBank/DDBJ whole genome shotgun (WGS) entry which is preliminary data.</text>
</comment>
<dbReference type="SUPFAM" id="SSF53756">
    <property type="entry name" value="UDP-Glycosyltransferase/glycogen phosphorylase"/>
    <property type="match status" value="1"/>
</dbReference>
<dbReference type="PANTHER" id="PTHR12526">
    <property type="entry name" value="GLYCOSYLTRANSFERASE"/>
    <property type="match status" value="1"/>
</dbReference>
<dbReference type="Gene3D" id="3.40.50.2000">
    <property type="entry name" value="Glycogen Phosphorylase B"/>
    <property type="match status" value="2"/>
</dbReference>
<dbReference type="PANTHER" id="PTHR12526:SF600">
    <property type="entry name" value="GLYCOSYL TRANSFERASE GROUP 1"/>
    <property type="match status" value="1"/>
</dbReference>
<dbReference type="EC" id="2.4.-.-" evidence="4"/>
<name>A0ABU3SLN9_9MICO</name>
<keyword evidence="2 4" id="KW-0808">Transferase</keyword>
<dbReference type="RefSeq" id="WP_316004233.1">
    <property type="nucleotide sequence ID" value="NZ_JAWDIT010000002.1"/>
</dbReference>
<evidence type="ECO:0000259" key="3">
    <source>
        <dbReference type="Pfam" id="PF13579"/>
    </source>
</evidence>
<reference evidence="4 5" key="1">
    <citation type="submission" date="2023-09" db="EMBL/GenBank/DDBJ databases">
        <title>Microbacterium fusihabitans sp. nov., Microbacterium phycihabitans sp. nov., and Microbacterium cervinum sp. nov., isolated from dried seaweeds of beach.</title>
        <authorList>
            <person name="Lee S.D."/>
        </authorList>
    </citation>
    <scope>NUCLEOTIDE SEQUENCE [LARGE SCALE GENOMIC DNA]</scope>
    <source>
        <strain evidence="4 5">KSW2-29</strain>
    </source>
</reference>
<protein>
    <submittedName>
        <fullName evidence="4">Glycosyltransferase family 4 protein</fullName>
        <ecNumber evidence="4">2.4.-.-</ecNumber>
    </submittedName>
</protein>
<feature type="domain" description="Glycosyltransferase subfamily 4-like N-terminal" evidence="3">
    <location>
        <begin position="20"/>
        <end position="209"/>
    </location>
</feature>
<dbReference type="Proteomes" id="UP001261125">
    <property type="component" value="Unassembled WGS sequence"/>
</dbReference>
<dbReference type="Pfam" id="PF13579">
    <property type="entry name" value="Glyco_trans_4_4"/>
    <property type="match status" value="1"/>
</dbReference>
<dbReference type="Pfam" id="PF13692">
    <property type="entry name" value="Glyco_trans_1_4"/>
    <property type="match status" value="1"/>
</dbReference>
<dbReference type="CDD" id="cd03801">
    <property type="entry name" value="GT4_PimA-like"/>
    <property type="match status" value="1"/>
</dbReference>
<keyword evidence="5" id="KW-1185">Reference proteome</keyword>
<evidence type="ECO:0000313" key="5">
    <source>
        <dbReference type="Proteomes" id="UP001261125"/>
    </source>
</evidence>
<dbReference type="GO" id="GO:0016757">
    <property type="term" value="F:glycosyltransferase activity"/>
    <property type="evidence" value="ECO:0007669"/>
    <property type="project" value="UniProtKB-KW"/>
</dbReference>
<proteinExistence type="predicted"/>
<evidence type="ECO:0000256" key="1">
    <source>
        <dbReference type="ARBA" id="ARBA00022676"/>
    </source>
</evidence>